<dbReference type="Proteomes" id="UP001160148">
    <property type="component" value="Unassembled WGS sequence"/>
</dbReference>
<dbReference type="Pfam" id="PF25298">
    <property type="entry name" value="Baculo_FP_2nd"/>
    <property type="match status" value="1"/>
</dbReference>
<evidence type="ECO:0000313" key="3">
    <source>
        <dbReference type="Proteomes" id="UP001160148"/>
    </source>
</evidence>
<dbReference type="AlphaFoldDB" id="A0AAV0X6H4"/>
<organism evidence="2 3">
    <name type="scientific">Macrosiphum euphorbiae</name>
    <name type="common">potato aphid</name>
    <dbReference type="NCBI Taxonomy" id="13131"/>
    <lineage>
        <taxon>Eukaryota</taxon>
        <taxon>Metazoa</taxon>
        <taxon>Ecdysozoa</taxon>
        <taxon>Arthropoda</taxon>
        <taxon>Hexapoda</taxon>
        <taxon>Insecta</taxon>
        <taxon>Pterygota</taxon>
        <taxon>Neoptera</taxon>
        <taxon>Paraneoptera</taxon>
        <taxon>Hemiptera</taxon>
        <taxon>Sternorrhyncha</taxon>
        <taxon>Aphidomorpha</taxon>
        <taxon>Aphidoidea</taxon>
        <taxon>Aphididae</taxon>
        <taxon>Macrosiphini</taxon>
        <taxon>Macrosiphum</taxon>
    </lineage>
</organism>
<proteinExistence type="predicted"/>
<comment type="caution">
    <text evidence="2">The sequence shown here is derived from an EMBL/GenBank/DDBJ whole genome shotgun (WGS) entry which is preliminary data.</text>
</comment>
<gene>
    <name evidence="2" type="ORF">MEUPH1_LOCUS18553</name>
</gene>
<dbReference type="InterPro" id="IPR057251">
    <property type="entry name" value="FP_C"/>
</dbReference>
<accession>A0AAV0X6H4</accession>
<feature type="domain" description="FP protein C-terminal" evidence="1">
    <location>
        <begin position="36"/>
        <end position="87"/>
    </location>
</feature>
<evidence type="ECO:0000313" key="2">
    <source>
        <dbReference type="EMBL" id="CAI6363633.1"/>
    </source>
</evidence>
<protein>
    <recommendedName>
        <fullName evidence="1">FP protein C-terminal domain-containing protein</fullName>
    </recommendedName>
</protein>
<keyword evidence="3" id="KW-1185">Reference proteome</keyword>
<sequence length="87" mass="10281">MRNDFLSKVKLMRFNANMIHDNWSTDSKINVNERLTKNRRTSFSKTKLACKEKLYKYVWVNKAEILAKKEDGGKTLRIKSDKDISKL</sequence>
<dbReference type="EMBL" id="CARXXK010000003">
    <property type="protein sequence ID" value="CAI6363633.1"/>
    <property type="molecule type" value="Genomic_DNA"/>
</dbReference>
<evidence type="ECO:0000259" key="1">
    <source>
        <dbReference type="Pfam" id="PF25298"/>
    </source>
</evidence>
<reference evidence="2 3" key="1">
    <citation type="submission" date="2023-01" db="EMBL/GenBank/DDBJ databases">
        <authorList>
            <person name="Whitehead M."/>
        </authorList>
    </citation>
    <scope>NUCLEOTIDE SEQUENCE [LARGE SCALE GENOMIC DNA]</scope>
</reference>
<name>A0AAV0X6H4_9HEMI</name>